<evidence type="ECO:0000256" key="1">
    <source>
        <dbReference type="PROSITE-ProRule" id="PRU00464"/>
    </source>
</evidence>
<dbReference type="InterPro" id="IPR036265">
    <property type="entry name" value="HIT-like_sf"/>
</dbReference>
<accession>A0ABR1FLE1</accession>
<dbReference type="Gene3D" id="3.40.30.10">
    <property type="entry name" value="Glutaredoxin"/>
    <property type="match status" value="1"/>
</dbReference>
<dbReference type="PANTHER" id="PTHR23089">
    <property type="entry name" value="HISTIDINE TRIAD HIT PROTEIN"/>
    <property type="match status" value="1"/>
</dbReference>
<name>A0ABR1FLE1_AURAN</name>
<organism evidence="4 5">
    <name type="scientific">Aureococcus anophagefferens</name>
    <name type="common">Harmful bloom alga</name>
    <dbReference type="NCBI Taxonomy" id="44056"/>
    <lineage>
        <taxon>Eukaryota</taxon>
        <taxon>Sar</taxon>
        <taxon>Stramenopiles</taxon>
        <taxon>Ochrophyta</taxon>
        <taxon>Pelagophyceae</taxon>
        <taxon>Pelagomonadales</taxon>
        <taxon>Pelagomonadaceae</taxon>
        <taxon>Aureococcus</taxon>
    </lineage>
</organism>
<evidence type="ECO:0000313" key="5">
    <source>
        <dbReference type="Proteomes" id="UP001363151"/>
    </source>
</evidence>
<dbReference type="InterPro" id="IPR004045">
    <property type="entry name" value="Glutathione_S-Trfase_N"/>
</dbReference>
<evidence type="ECO:0000313" key="4">
    <source>
        <dbReference type="EMBL" id="KAK7232924.1"/>
    </source>
</evidence>
<comment type="caution">
    <text evidence="4">The sequence shown here is derived from an EMBL/GenBank/DDBJ whole genome shotgun (WGS) entry which is preliminary data.</text>
</comment>
<feature type="domain" description="GST N-terminal" evidence="2">
    <location>
        <begin position="4"/>
        <end position="92"/>
    </location>
</feature>
<dbReference type="Pfam" id="PF01230">
    <property type="entry name" value="HIT"/>
    <property type="match status" value="2"/>
</dbReference>
<dbReference type="PROSITE" id="PS51084">
    <property type="entry name" value="HIT_2"/>
    <property type="match status" value="1"/>
</dbReference>
<dbReference type="InterPro" id="IPR011146">
    <property type="entry name" value="HIT-like"/>
</dbReference>
<dbReference type="SUPFAM" id="SSF54197">
    <property type="entry name" value="HIT-like"/>
    <property type="match status" value="1"/>
</dbReference>
<proteinExistence type="predicted"/>
<dbReference type="Pfam" id="PF13417">
    <property type="entry name" value="GST_N_3"/>
    <property type="match status" value="1"/>
</dbReference>
<feature type="domain" description="HIT" evidence="3">
    <location>
        <begin position="89"/>
        <end position="128"/>
    </location>
</feature>
<dbReference type="Proteomes" id="UP001363151">
    <property type="component" value="Unassembled WGS sequence"/>
</dbReference>
<dbReference type="PRINTS" id="PR00332">
    <property type="entry name" value="HISTRIAD"/>
</dbReference>
<keyword evidence="5" id="KW-1185">Reference proteome</keyword>
<dbReference type="InterPro" id="IPR001310">
    <property type="entry name" value="Histidine_triad_HIT"/>
</dbReference>
<dbReference type="PROSITE" id="PS00892">
    <property type="entry name" value="HIT_1"/>
    <property type="match status" value="1"/>
</dbReference>
<evidence type="ECO:0000259" key="2">
    <source>
        <dbReference type="PROSITE" id="PS50404"/>
    </source>
</evidence>
<gene>
    <name evidence="4" type="primary">HINT2</name>
    <name evidence="4" type="ORF">SO694_00036253</name>
</gene>
<dbReference type="InterPro" id="IPR036249">
    <property type="entry name" value="Thioredoxin-like_sf"/>
</dbReference>
<comment type="caution">
    <text evidence="1">Lacks conserved residue(s) required for the propagation of feature annotation.</text>
</comment>
<dbReference type="CDD" id="cd00570">
    <property type="entry name" value="GST_N_family"/>
    <property type="match status" value="1"/>
</dbReference>
<dbReference type="Gene3D" id="3.30.428.10">
    <property type="entry name" value="HIT-like"/>
    <property type="match status" value="2"/>
</dbReference>
<dbReference type="SUPFAM" id="SSF52833">
    <property type="entry name" value="Thioredoxin-like"/>
    <property type="match status" value="1"/>
</dbReference>
<dbReference type="PROSITE" id="PS50404">
    <property type="entry name" value="GST_NTER"/>
    <property type="match status" value="1"/>
</dbReference>
<dbReference type="CDD" id="cd01276">
    <property type="entry name" value="PKCI_related"/>
    <property type="match status" value="1"/>
</dbReference>
<sequence length="175" mass="18651">MSAAPYTLYDMPVSNNGARVRMILYYKDVPASDVAIVSPMELGGLRSDEFLAVNPQGKMPALVCRDEGLAGGPPSSARWASRDDADATIFDKILAGDIPSDKVYEDDLCYAFRDINPVAPTHVLLIPKVGAVAEAAGLGDAGYRLVVNDGADACQTVFHLHLHIIGGRELAWPPG</sequence>
<dbReference type="InterPro" id="IPR019808">
    <property type="entry name" value="Histidine_triad_CS"/>
</dbReference>
<reference evidence="4 5" key="1">
    <citation type="submission" date="2024-03" db="EMBL/GenBank/DDBJ databases">
        <title>Aureococcus anophagefferens CCMP1851 and Kratosvirus quantuckense: Draft genome of a second virus-susceptible host strain in the model system.</title>
        <authorList>
            <person name="Chase E."/>
            <person name="Truchon A.R."/>
            <person name="Schepens W."/>
            <person name="Wilhelm S.W."/>
        </authorList>
    </citation>
    <scope>NUCLEOTIDE SEQUENCE [LARGE SCALE GENOMIC DNA]</scope>
    <source>
        <strain evidence="4 5">CCMP1851</strain>
    </source>
</reference>
<dbReference type="EMBL" id="JBBJCI010000365">
    <property type="protein sequence ID" value="KAK7232924.1"/>
    <property type="molecule type" value="Genomic_DNA"/>
</dbReference>
<protein>
    <submittedName>
        <fullName evidence="4">Histidine triad nucleotide-binding protein</fullName>
    </submittedName>
</protein>
<evidence type="ECO:0000259" key="3">
    <source>
        <dbReference type="PROSITE" id="PS51084"/>
    </source>
</evidence>